<gene>
    <name evidence="1" type="ORF">DUI87_08222</name>
</gene>
<name>A0A3M0KSD0_HIRRU</name>
<dbReference type="OrthoDB" id="6773263at2759"/>
<dbReference type="InterPro" id="IPR043128">
    <property type="entry name" value="Rev_trsase/Diguanyl_cyclase"/>
</dbReference>
<dbReference type="GO" id="GO:0003676">
    <property type="term" value="F:nucleic acid binding"/>
    <property type="evidence" value="ECO:0007669"/>
    <property type="project" value="InterPro"/>
</dbReference>
<comment type="caution">
    <text evidence="1">The sequence shown here is derived from an EMBL/GenBank/DDBJ whole genome shotgun (WGS) entry which is preliminary data.</text>
</comment>
<dbReference type="InterPro" id="IPR036862">
    <property type="entry name" value="Integrase_C_dom_sf_retrovir"/>
</dbReference>
<protein>
    <recommendedName>
        <fullName evidence="3">Reverse transcriptase thumb domain-containing protein</fullName>
    </recommendedName>
</protein>
<sequence>MPPWRYLGLEIGRQTIVPQKLAIKTKIRTLADVHQLCGALNWVLNPPIIHHFGADEQLTMKERPPVMVKDPETGRMEGPHACPPPLA</sequence>
<evidence type="ECO:0000313" key="1">
    <source>
        <dbReference type="EMBL" id="RMC16015.1"/>
    </source>
</evidence>
<keyword evidence="2" id="KW-1185">Reference proteome</keyword>
<dbReference type="Gene3D" id="2.30.30.10">
    <property type="entry name" value="Integrase, C-terminal domain superfamily, retroviral"/>
    <property type="match status" value="1"/>
</dbReference>
<evidence type="ECO:0000313" key="2">
    <source>
        <dbReference type="Proteomes" id="UP000269221"/>
    </source>
</evidence>
<proteinExistence type="predicted"/>
<dbReference type="Proteomes" id="UP000269221">
    <property type="component" value="Unassembled WGS sequence"/>
</dbReference>
<dbReference type="Gene3D" id="3.30.70.270">
    <property type="match status" value="1"/>
</dbReference>
<organism evidence="1 2">
    <name type="scientific">Hirundo rustica rustica</name>
    <dbReference type="NCBI Taxonomy" id="333673"/>
    <lineage>
        <taxon>Eukaryota</taxon>
        <taxon>Metazoa</taxon>
        <taxon>Chordata</taxon>
        <taxon>Craniata</taxon>
        <taxon>Vertebrata</taxon>
        <taxon>Euteleostomi</taxon>
        <taxon>Archelosauria</taxon>
        <taxon>Archosauria</taxon>
        <taxon>Dinosauria</taxon>
        <taxon>Saurischia</taxon>
        <taxon>Theropoda</taxon>
        <taxon>Coelurosauria</taxon>
        <taxon>Aves</taxon>
        <taxon>Neognathae</taxon>
        <taxon>Neoaves</taxon>
        <taxon>Telluraves</taxon>
        <taxon>Australaves</taxon>
        <taxon>Passeriformes</taxon>
        <taxon>Sylvioidea</taxon>
        <taxon>Hirundinidae</taxon>
        <taxon>Hirundo</taxon>
    </lineage>
</organism>
<reference evidence="1 2" key="1">
    <citation type="submission" date="2018-07" db="EMBL/GenBank/DDBJ databases">
        <title>A high quality draft genome assembly of the barn swallow (H. rustica rustica).</title>
        <authorList>
            <person name="Formenti G."/>
            <person name="Chiara M."/>
            <person name="Poveda L."/>
            <person name="Francoijs K.-J."/>
            <person name="Bonisoli-Alquati A."/>
            <person name="Canova L."/>
            <person name="Gianfranceschi L."/>
            <person name="Horner D.S."/>
            <person name="Saino N."/>
        </authorList>
    </citation>
    <scope>NUCLEOTIDE SEQUENCE [LARGE SCALE GENOMIC DNA]</scope>
    <source>
        <strain evidence="1">Chelidonia</strain>
        <tissue evidence="1">Blood</tissue>
    </source>
</reference>
<dbReference type="EMBL" id="QRBI01000104">
    <property type="protein sequence ID" value="RMC16015.1"/>
    <property type="molecule type" value="Genomic_DNA"/>
</dbReference>
<dbReference type="AlphaFoldDB" id="A0A3M0KSD0"/>
<accession>A0A3M0KSD0</accession>
<evidence type="ECO:0008006" key="3">
    <source>
        <dbReference type="Google" id="ProtNLM"/>
    </source>
</evidence>